<keyword evidence="2" id="KW-0548">Nucleotidyltransferase</keyword>
<accession>A0A7L1RGK3</accession>
<evidence type="ECO:0000259" key="7">
    <source>
        <dbReference type="Pfam" id="PF06817"/>
    </source>
</evidence>
<reference evidence="9" key="1">
    <citation type="submission" date="2019-09" db="EMBL/GenBank/DDBJ databases">
        <title>Bird 10,000 Genomes (B10K) Project - Family phase.</title>
        <authorList>
            <person name="Zhang G."/>
        </authorList>
    </citation>
    <scope>NUCLEOTIDE SEQUENCE [LARGE SCALE GENOMIC DNA]</scope>
</reference>
<dbReference type="SUPFAM" id="SSF56672">
    <property type="entry name" value="DNA/RNA polymerases"/>
    <property type="match status" value="1"/>
</dbReference>
<keyword evidence="4" id="KW-0255">Endonuclease</keyword>
<dbReference type="PANTHER" id="PTHR41694:SF3">
    <property type="entry name" value="RNA-DIRECTED DNA POLYMERASE-RELATED"/>
    <property type="match status" value="1"/>
</dbReference>
<evidence type="ECO:0000256" key="2">
    <source>
        <dbReference type="ARBA" id="ARBA00022695"/>
    </source>
</evidence>
<dbReference type="GO" id="GO:0016787">
    <property type="term" value="F:hydrolase activity"/>
    <property type="evidence" value="ECO:0007669"/>
    <property type="project" value="UniProtKB-KW"/>
</dbReference>
<dbReference type="EMBL" id="VXBM01000033">
    <property type="protein sequence ID" value="NXO33964.1"/>
    <property type="molecule type" value="Genomic_DNA"/>
</dbReference>
<dbReference type="Proteomes" id="UP000572057">
    <property type="component" value="Unassembled WGS sequence"/>
</dbReference>
<keyword evidence="9" id="KW-1185">Reference proteome</keyword>
<keyword evidence="5" id="KW-0378">Hydrolase</keyword>
<name>A0A7L1RGK3_9PASS</name>
<evidence type="ECO:0000256" key="4">
    <source>
        <dbReference type="ARBA" id="ARBA00022759"/>
    </source>
</evidence>
<feature type="domain" description="Reverse transcriptase thumb" evidence="7">
    <location>
        <begin position="5"/>
        <end position="54"/>
    </location>
</feature>
<dbReference type="AlphaFoldDB" id="A0A7L1RGK3"/>
<dbReference type="GO" id="GO:0003964">
    <property type="term" value="F:RNA-directed DNA polymerase activity"/>
    <property type="evidence" value="ECO:0007669"/>
    <property type="project" value="UniProtKB-KW"/>
</dbReference>
<sequence length="75" mass="8458">NSAPDQCQHLADLQQLLGEINWVRPVLGISNNELPPLFNLLRGDCDITSPRTLKLKQPLKKNHRSFPNETSPLLC</sequence>
<keyword evidence="6" id="KW-0695">RNA-directed DNA polymerase</keyword>
<dbReference type="OrthoDB" id="422540at2759"/>
<dbReference type="Pfam" id="PF06817">
    <property type="entry name" value="RVT_thumb"/>
    <property type="match status" value="1"/>
</dbReference>
<dbReference type="InterPro" id="IPR043128">
    <property type="entry name" value="Rev_trsase/Diguanyl_cyclase"/>
</dbReference>
<dbReference type="GO" id="GO:0035613">
    <property type="term" value="F:RNA stem-loop binding"/>
    <property type="evidence" value="ECO:0007669"/>
    <property type="project" value="TreeGrafter"/>
</dbReference>
<evidence type="ECO:0000256" key="1">
    <source>
        <dbReference type="ARBA" id="ARBA00022679"/>
    </source>
</evidence>
<evidence type="ECO:0000313" key="9">
    <source>
        <dbReference type="Proteomes" id="UP000572057"/>
    </source>
</evidence>
<organism evidence="8 9">
    <name type="scientific">Helopsaltes ochotensis</name>
    <name type="common">Middendorff's grasshopper-warbler</name>
    <dbReference type="NCBI Taxonomy" id="3150915"/>
    <lineage>
        <taxon>Eukaryota</taxon>
        <taxon>Metazoa</taxon>
        <taxon>Chordata</taxon>
        <taxon>Craniata</taxon>
        <taxon>Vertebrata</taxon>
        <taxon>Euteleostomi</taxon>
        <taxon>Archelosauria</taxon>
        <taxon>Archosauria</taxon>
        <taxon>Dinosauria</taxon>
        <taxon>Saurischia</taxon>
        <taxon>Theropoda</taxon>
        <taxon>Coelurosauria</taxon>
        <taxon>Aves</taxon>
        <taxon>Neognathae</taxon>
        <taxon>Neoaves</taxon>
        <taxon>Telluraves</taxon>
        <taxon>Australaves</taxon>
        <taxon>Passeriformes</taxon>
        <taxon>Sylvioidea</taxon>
        <taxon>Locustellidae</taxon>
        <taxon>Helopsaltes</taxon>
    </lineage>
</organism>
<proteinExistence type="predicted"/>
<evidence type="ECO:0000256" key="6">
    <source>
        <dbReference type="ARBA" id="ARBA00022918"/>
    </source>
</evidence>
<feature type="non-terminal residue" evidence="8">
    <location>
        <position position="75"/>
    </location>
</feature>
<dbReference type="InterPro" id="IPR043502">
    <property type="entry name" value="DNA/RNA_pol_sf"/>
</dbReference>
<dbReference type="GO" id="GO:0004519">
    <property type="term" value="F:endonuclease activity"/>
    <property type="evidence" value="ECO:0007669"/>
    <property type="project" value="UniProtKB-KW"/>
</dbReference>
<evidence type="ECO:0000313" key="8">
    <source>
        <dbReference type="EMBL" id="NXO33964.1"/>
    </source>
</evidence>
<dbReference type="InterPro" id="IPR010661">
    <property type="entry name" value="RVT_thumb"/>
</dbReference>
<dbReference type="Gene3D" id="3.30.70.270">
    <property type="match status" value="1"/>
</dbReference>
<feature type="non-terminal residue" evidence="8">
    <location>
        <position position="1"/>
    </location>
</feature>
<protein>
    <submittedName>
        <fullName evidence="8">POK25 protein</fullName>
    </submittedName>
</protein>
<dbReference type="PANTHER" id="PTHR41694">
    <property type="entry name" value="ENDOGENOUS RETROVIRUS GROUP K MEMBER POL PROTEIN"/>
    <property type="match status" value="1"/>
</dbReference>
<keyword evidence="3" id="KW-0540">Nuclease</keyword>
<evidence type="ECO:0000256" key="3">
    <source>
        <dbReference type="ARBA" id="ARBA00022722"/>
    </source>
</evidence>
<keyword evidence="1" id="KW-0808">Transferase</keyword>
<gene>
    <name evidence="8" type="primary">Ervk25_0</name>
    <name evidence="8" type="ORF">LOCOCH_R15413</name>
</gene>
<comment type="caution">
    <text evidence="8">The sequence shown here is derived from an EMBL/GenBank/DDBJ whole genome shotgun (WGS) entry which is preliminary data.</text>
</comment>
<evidence type="ECO:0000256" key="5">
    <source>
        <dbReference type="ARBA" id="ARBA00022801"/>
    </source>
</evidence>